<dbReference type="Pfam" id="PF00563">
    <property type="entry name" value="EAL"/>
    <property type="match status" value="1"/>
</dbReference>
<dbReference type="SUPFAM" id="SSF55785">
    <property type="entry name" value="PYP-like sensor domain (PAS domain)"/>
    <property type="match status" value="2"/>
</dbReference>
<dbReference type="Gene3D" id="3.30.70.270">
    <property type="match status" value="1"/>
</dbReference>
<dbReference type="Gene3D" id="3.30.450.40">
    <property type="match status" value="1"/>
</dbReference>
<keyword evidence="5" id="KW-1185">Reference proteome</keyword>
<dbReference type="PROSITE" id="PS50113">
    <property type="entry name" value="PAC"/>
    <property type="match status" value="2"/>
</dbReference>
<dbReference type="RefSeq" id="WP_238244921.1">
    <property type="nucleotide sequence ID" value="NZ_BPQP01000046.1"/>
</dbReference>
<dbReference type="SMART" id="SM00086">
    <property type="entry name" value="PAC"/>
    <property type="match status" value="2"/>
</dbReference>
<dbReference type="InterPro" id="IPR029787">
    <property type="entry name" value="Nucleotide_cyclase"/>
</dbReference>
<dbReference type="CDD" id="cd01948">
    <property type="entry name" value="EAL"/>
    <property type="match status" value="1"/>
</dbReference>
<feature type="domain" description="PAC" evidence="1">
    <location>
        <begin position="254"/>
        <end position="305"/>
    </location>
</feature>
<dbReference type="InterPro" id="IPR001633">
    <property type="entry name" value="EAL_dom"/>
</dbReference>
<dbReference type="SMART" id="SM00052">
    <property type="entry name" value="EAL"/>
    <property type="match status" value="1"/>
</dbReference>
<dbReference type="InterPro" id="IPR000700">
    <property type="entry name" value="PAS-assoc_C"/>
</dbReference>
<name>A0ABQ4RY99_9HYPH</name>
<dbReference type="PROSITE" id="PS50887">
    <property type="entry name" value="GGDEF"/>
    <property type="match status" value="1"/>
</dbReference>
<dbReference type="InterPro" id="IPR000160">
    <property type="entry name" value="GGDEF_dom"/>
</dbReference>
<dbReference type="PROSITE" id="PS50883">
    <property type="entry name" value="EAL"/>
    <property type="match status" value="1"/>
</dbReference>
<dbReference type="PANTHER" id="PTHR44757:SF2">
    <property type="entry name" value="BIOFILM ARCHITECTURE MAINTENANCE PROTEIN MBAA"/>
    <property type="match status" value="1"/>
</dbReference>
<dbReference type="Pfam" id="PF01590">
    <property type="entry name" value="GAF"/>
    <property type="match status" value="1"/>
</dbReference>
<proteinExistence type="predicted"/>
<dbReference type="InterPro" id="IPR029016">
    <property type="entry name" value="GAF-like_dom_sf"/>
</dbReference>
<dbReference type="Pfam" id="PF08447">
    <property type="entry name" value="PAS_3"/>
    <property type="match status" value="2"/>
</dbReference>
<evidence type="ECO:0000259" key="3">
    <source>
        <dbReference type="PROSITE" id="PS50887"/>
    </source>
</evidence>
<dbReference type="InterPro" id="IPR013655">
    <property type="entry name" value="PAS_fold_3"/>
</dbReference>
<dbReference type="CDD" id="cd01949">
    <property type="entry name" value="GGDEF"/>
    <property type="match status" value="1"/>
</dbReference>
<protein>
    <recommendedName>
        <fullName evidence="6">Diguanylate cyclase</fullName>
    </recommendedName>
</protein>
<dbReference type="CDD" id="cd00130">
    <property type="entry name" value="PAS"/>
    <property type="match status" value="2"/>
</dbReference>
<comment type="caution">
    <text evidence="4">The sequence shown here is derived from an EMBL/GenBank/DDBJ whole genome shotgun (WGS) entry which is preliminary data.</text>
</comment>
<dbReference type="Pfam" id="PF00990">
    <property type="entry name" value="GGDEF"/>
    <property type="match status" value="1"/>
</dbReference>
<dbReference type="InterPro" id="IPR003018">
    <property type="entry name" value="GAF"/>
</dbReference>
<evidence type="ECO:0008006" key="6">
    <source>
        <dbReference type="Google" id="ProtNLM"/>
    </source>
</evidence>
<dbReference type="SUPFAM" id="SSF55073">
    <property type="entry name" value="Nucleotide cyclase"/>
    <property type="match status" value="1"/>
</dbReference>
<dbReference type="InterPro" id="IPR052155">
    <property type="entry name" value="Biofilm_reg_signaling"/>
</dbReference>
<feature type="domain" description="PAC" evidence="1">
    <location>
        <begin position="386"/>
        <end position="441"/>
    </location>
</feature>
<feature type="domain" description="EAL" evidence="2">
    <location>
        <begin position="615"/>
        <end position="864"/>
    </location>
</feature>
<dbReference type="SMART" id="SM00065">
    <property type="entry name" value="GAF"/>
    <property type="match status" value="1"/>
</dbReference>
<dbReference type="Gene3D" id="3.30.450.20">
    <property type="entry name" value="PAS domain"/>
    <property type="match status" value="2"/>
</dbReference>
<dbReference type="NCBIfam" id="TIGR00229">
    <property type="entry name" value="sensory_box"/>
    <property type="match status" value="1"/>
</dbReference>
<dbReference type="Proteomes" id="UP001055125">
    <property type="component" value="Unassembled WGS sequence"/>
</dbReference>
<evidence type="ECO:0000313" key="4">
    <source>
        <dbReference type="EMBL" id="GJD95784.1"/>
    </source>
</evidence>
<dbReference type="EMBL" id="BPQP01000046">
    <property type="protein sequence ID" value="GJD95784.1"/>
    <property type="molecule type" value="Genomic_DNA"/>
</dbReference>
<dbReference type="SUPFAM" id="SSF55781">
    <property type="entry name" value="GAF domain-like"/>
    <property type="match status" value="1"/>
</dbReference>
<reference evidence="4" key="2">
    <citation type="submission" date="2021-08" db="EMBL/GenBank/DDBJ databases">
        <authorList>
            <person name="Tani A."/>
            <person name="Ola A."/>
            <person name="Ogura Y."/>
            <person name="Katsura K."/>
            <person name="Hayashi T."/>
        </authorList>
    </citation>
    <scope>NUCLEOTIDE SEQUENCE</scope>
    <source>
        <strain evidence="4">DSM 19015</strain>
    </source>
</reference>
<dbReference type="PANTHER" id="PTHR44757">
    <property type="entry name" value="DIGUANYLATE CYCLASE DGCP"/>
    <property type="match status" value="1"/>
</dbReference>
<accession>A0ABQ4RY99</accession>
<evidence type="ECO:0000259" key="2">
    <source>
        <dbReference type="PROSITE" id="PS50883"/>
    </source>
</evidence>
<dbReference type="InterPro" id="IPR001610">
    <property type="entry name" value="PAC"/>
</dbReference>
<reference evidence="4" key="1">
    <citation type="journal article" date="2021" name="Front. Microbiol.">
        <title>Comprehensive Comparative Genomics and Phenotyping of Methylobacterium Species.</title>
        <authorList>
            <person name="Alessa O."/>
            <person name="Ogura Y."/>
            <person name="Fujitani Y."/>
            <person name="Takami H."/>
            <person name="Hayashi T."/>
            <person name="Sahin N."/>
            <person name="Tani A."/>
        </authorList>
    </citation>
    <scope>NUCLEOTIDE SEQUENCE</scope>
    <source>
        <strain evidence="4">DSM 19015</strain>
    </source>
</reference>
<evidence type="ECO:0000313" key="5">
    <source>
        <dbReference type="Proteomes" id="UP001055125"/>
    </source>
</evidence>
<dbReference type="NCBIfam" id="TIGR00254">
    <property type="entry name" value="GGDEF"/>
    <property type="match status" value="1"/>
</dbReference>
<gene>
    <name evidence="4" type="ORF">OCOJLMKI_2998</name>
</gene>
<dbReference type="Gene3D" id="3.20.20.450">
    <property type="entry name" value="EAL domain"/>
    <property type="match status" value="1"/>
</dbReference>
<dbReference type="InterPro" id="IPR035919">
    <property type="entry name" value="EAL_sf"/>
</dbReference>
<dbReference type="SMART" id="SM00267">
    <property type="entry name" value="GGDEF"/>
    <property type="match status" value="1"/>
</dbReference>
<evidence type="ECO:0000259" key="1">
    <source>
        <dbReference type="PROSITE" id="PS50113"/>
    </source>
</evidence>
<dbReference type="InterPro" id="IPR000014">
    <property type="entry name" value="PAS"/>
</dbReference>
<organism evidence="4 5">
    <name type="scientific">Methylobacterium iners</name>
    <dbReference type="NCBI Taxonomy" id="418707"/>
    <lineage>
        <taxon>Bacteria</taxon>
        <taxon>Pseudomonadati</taxon>
        <taxon>Pseudomonadota</taxon>
        <taxon>Alphaproteobacteria</taxon>
        <taxon>Hyphomicrobiales</taxon>
        <taxon>Methylobacteriaceae</taxon>
        <taxon>Methylobacterium</taxon>
    </lineage>
</organism>
<sequence>MPPLPPNELERVGALRDLQILDTQPEPHYDAVCSTAAALFSVPVALISLIDADRQWFKARCGIAAEETPRDLAFCAYAILTDDVLVVDDATADPRFASNPLVTGEPGIRFYAGAPLILRSGIRLGTLCVIDTKPRTFSAVQKGQLQNFARIVVAHVELHRERMALDTALAERTRSEARIAASEARYRVLTNALPQMVWVMTGTDGSAIYTNEQFRSYYGVIGSQRAERVSRNHPDDAAHMTAAWEQASQHERMYAVEGRLRRHDGLYRWHKLIMIPVHRDGSVVEWIGTALDIEDIVTARNSLEQTTDLLRFAQEAAGAGVWQWNLDEATVRNSPESARLHGLATEVDTTAWVDVSVKTWAASVHPEDVAQVKATHTAALRSGTTYKVEYRVRDAAVAEGYRWLMSFNRIVRDEATGRPLRVVGLDLDITERKAAEQRIAYMARHDVLTGLPNRTVFREHLEQRLSEVRRGRGRAALLCLDLDRFKSVNDTLGHLAGDDLLCQIAGRLKATLREGDVVVRLGGDEFAIIVSHLDHAHQASTLAQRVIDAVGQPLDLGGHLVTVGVTVGIALAPANGIETDALFRNADLALYRAKASSRNTYCFYEAGMDAAVEKRMQLEIEMREAVVCGDFALHYQPVLRLADEQIVGFEALMRWPHPTRGMISPEAFIPLAEETGQIVPLGDWALREACTEAASWPNDLRVAVNVSAVQFQQPGLEQSVVSALAASGLAPHRLELEITESVLVQDAEAVIACLHRLRSVGVRIALDDFGTGYSSLSYLRRFPFDKIKIDRSFIREISDPDAAAIVRAVVGIATHLGASVTAEGVETVAQLEQVRQEGCTEVQGYLISRPLLTEQATEFARGERVRAAA</sequence>
<dbReference type="InterPro" id="IPR043128">
    <property type="entry name" value="Rev_trsase/Diguanyl_cyclase"/>
</dbReference>
<dbReference type="SUPFAM" id="SSF141868">
    <property type="entry name" value="EAL domain-like"/>
    <property type="match status" value="1"/>
</dbReference>
<dbReference type="InterPro" id="IPR035965">
    <property type="entry name" value="PAS-like_dom_sf"/>
</dbReference>
<feature type="domain" description="GGDEF" evidence="3">
    <location>
        <begin position="473"/>
        <end position="606"/>
    </location>
</feature>